<dbReference type="EMBL" id="JATAAI010000059">
    <property type="protein sequence ID" value="KAK1732725.1"/>
    <property type="molecule type" value="Genomic_DNA"/>
</dbReference>
<dbReference type="AlphaFoldDB" id="A0AAD8XSM1"/>
<feature type="region of interest" description="Disordered" evidence="1">
    <location>
        <begin position="316"/>
        <end position="342"/>
    </location>
</feature>
<keyword evidence="3" id="KW-1185">Reference proteome</keyword>
<protein>
    <submittedName>
        <fullName evidence="2">Uncharacterized protein</fullName>
    </submittedName>
</protein>
<feature type="compositionally biased region" description="Polar residues" evidence="1">
    <location>
        <begin position="199"/>
        <end position="224"/>
    </location>
</feature>
<gene>
    <name evidence="2" type="ORF">QTG54_016572</name>
</gene>
<reference evidence="2" key="1">
    <citation type="submission" date="2023-06" db="EMBL/GenBank/DDBJ databases">
        <title>Survivors Of The Sea: Transcriptome response of Skeletonema marinoi to long-term dormancy.</title>
        <authorList>
            <person name="Pinder M.I.M."/>
            <person name="Kourtchenko O."/>
            <person name="Robertson E.K."/>
            <person name="Larsson T."/>
            <person name="Maumus F."/>
            <person name="Osuna-Cruz C.M."/>
            <person name="Vancaester E."/>
            <person name="Stenow R."/>
            <person name="Vandepoele K."/>
            <person name="Ploug H."/>
            <person name="Bruchert V."/>
            <person name="Godhe A."/>
            <person name="Topel M."/>
        </authorList>
    </citation>
    <scope>NUCLEOTIDE SEQUENCE</scope>
    <source>
        <strain evidence="2">R05AC</strain>
    </source>
</reference>
<accession>A0AAD8XSM1</accession>
<feature type="compositionally biased region" description="Basic and acidic residues" evidence="1">
    <location>
        <begin position="147"/>
        <end position="169"/>
    </location>
</feature>
<feature type="region of interest" description="Disordered" evidence="1">
    <location>
        <begin position="198"/>
        <end position="224"/>
    </location>
</feature>
<dbReference type="Gene3D" id="3.30.710.10">
    <property type="entry name" value="Potassium Channel Kv1.1, Chain A"/>
    <property type="match status" value="1"/>
</dbReference>
<evidence type="ECO:0000313" key="3">
    <source>
        <dbReference type="Proteomes" id="UP001224775"/>
    </source>
</evidence>
<feature type="region of interest" description="Disordered" evidence="1">
    <location>
        <begin position="132"/>
        <end position="169"/>
    </location>
</feature>
<name>A0AAD8XSM1_9STRA</name>
<feature type="compositionally biased region" description="Acidic residues" evidence="1">
    <location>
        <begin position="320"/>
        <end position="329"/>
    </location>
</feature>
<evidence type="ECO:0000256" key="1">
    <source>
        <dbReference type="SAM" id="MobiDB-lite"/>
    </source>
</evidence>
<organism evidence="2 3">
    <name type="scientific">Skeletonema marinoi</name>
    <dbReference type="NCBI Taxonomy" id="267567"/>
    <lineage>
        <taxon>Eukaryota</taxon>
        <taxon>Sar</taxon>
        <taxon>Stramenopiles</taxon>
        <taxon>Ochrophyta</taxon>
        <taxon>Bacillariophyta</taxon>
        <taxon>Coscinodiscophyceae</taxon>
        <taxon>Thalassiosirophycidae</taxon>
        <taxon>Thalassiosirales</taxon>
        <taxon>Skeletonemataceae</taxon>
        <taxon>Skeletonema</taxon>
        <taxon>Skeletonema marinoi-dohrnii complex</taxon>
    </lineage>
</organism>
<dbReference type="InterPro" id="IPR011333">
    <property type="entry name" value="SKP1/BTB/POZ_sf"/>
</dbReference>
<proteinExistence type="predicted"/>
<comment type="caution">
    <text evidence="2">The sequence shown here is derived from an EMBL/GenBank/DDBJ whole genome shotgun (WGS) entry which is preliminary data.</text>
</comment>
<feature type="region of interest" description="Disordered" evidence="1">
    <location>
        <begin position="26"/>
        <end position="46"/>
    </location>
</feature>
<sequence>MNNEENDPPVAERLAIESLEDYLQRYGLPPPNNINNDDGRNGEFNGLNRSEAQERMQAEKAYLDAFIEKHNSSEQVPLKTGFTPRDDDCQENGMISILLANKQRHDVPMRPMYQYCDTVRRMTVHRSRFGVANYNNNNIGNDDSDDATNKEGDCNSSENDDHKGDDNAPRLELSLEDFDVEATLQFISAVHSIHEHQLQKQQSAADNTEAQKSSTQLDQDEQQTIKTSSSSSCAQHIIHLIDTQTISSNSIIEVLKLSHFLQCTIILDTLVSIVESSIDLENCLSICSLADALNLTSLFESSVNFVIRRLDAFQGQGSGDGDDAEEEAGEEKGESKTAAATSVDEDSIEELWKSLPYDLRSRVLTMRNILRSSIIGRGSKVSGIFFSSGNEFLAIFKETISVQKERLAEARGRLEEVVRERKEEFDVKRQRRGRWFDSSAAAEEKFVYSGDVAYSRRQIEKQSKRLATLDSFYQEQKILFRKCGDGDCKISFGSR</sequence>
<evidence type="ECO:0000313" key="2">
    <source>
        <dbReference type="EMBL" id="KAK1732725.1"/>
    </source>
</evidence>
<dbReference type="Proteomes" id="UP001224775">
    <property type="component" value="Unassembled WGS sequence"/>
</dbReference>